<evidence type="ECO:0000259" key="2">
    <source>
        <dbReference type="PROSITE" id="PS50234"/>
    </source>
</evidence>
<feature type="domain" description="VWFA" evidence="2">
    <location>
        <begin position="88"/>
        <end position="282"/>
    </location>
</feature>
<keyword evidence="1" id="KW-1133">Transmembrane helix</keyword>
<dbReference type="Gene3D" id="3.40.50.410">
    <property type="entry name" value="von Willebrand factor, type A domain"/>
    <property type="match status" value="1"/>
</dbReference>
<dbReference type="Pfam" id="PF00092">
    <property type="entry name" value="VWA"/>
    <property type="match status" value="1"/>
</dbReference>
<dbReference type="CDD" id="cd01467">
    <property type="entry name" value="vWA_BatA_type"/>
    <property type="match status" value="1"/>
</dbReference>
<proteinExistence type="predicted"/>
<dbReference type="PANTHER" id="PTHR22550">
    <property type="entry name" value="SPORE GERMINATION PROTEIN"/>
    <property type="match status" value="1"/>
</dbReference>
<dbReference type="SMART" id="SM00327">
    <property type="entry name" value="VWA"/>
    <property type="match status" value="1"/>
</dbReference>
<keyword evidence="1" id="KW-0472">Membrane</keyword>
<keyword evidence="1" id="KW-0812">Transmembrane</keyword>
<dbReference type="InterPro" id="IPR036465">
    <property type="entry name" value="vWFA_dom_sf"/>
</dbReference>
<evidence type="ECO:0000256" key="1">
    <source>
        <dbReference type="SAM" id="Phobius"/>
    </source>
</evidence>
<dbReference type="PROSITE" id="PS50234">
    <property type="entry name" value="VWFA"/>
    <property type="match status" value="1"/>
</dbReference>
<accession>A0AB39XB60</accession>
<organism evidence="3">
    <name type="scientific">Pseudidiomarina sp. PP-1MA</name>
    <dbReference type="NCBI Taxonomy" id="3237706"/>
    <lineage>
        <taxon>Bacteria</taxon>
        <taxon>Pseudomonadati</taxon>
        <taxon>Pseudomonadota</taxon>
        <taxon>Gammaproteobacteria</taxon>
        <taxon>Alteromonadales</taxon>
        <taxon>Idiomarinaceae</taxon>
        <taxon>Pseudidiomarina</taxon>
    </lineage>
</organism>
<dbReference type="SUPFAM" id="SSF53300">
    <property type="entry name" value="vWA-like"/>
    <property type="match status" value="1"/>
</dbReference>
<dbReference type="AlphaFoldDB" id="A0AB39XB60"/>
<dbReference type="InterPro" id="IPR033881">
    <property type="entry name" value="vWA_BatA_type"/>
</dbReference>
<sequence length="335" mass="38013">MIEFAWWWAALLWPLPWLVWRLLPAAHPPLVALRLPVLPVTATTRIERHSRLGWRKWLAGLIWTLLVLALMQPQWLGEPVSARNEGREMILAIDLSGSMEIADMEIAGEQVDRLTMVKYVMGDFIARRVGDRLGLILFADTAYVQAPMSYDRDSIKQLLDEAELRLIGERTAIGDAIALSVKRFIAREQSNKIIILLTDGQNTAGNVSPEQALQLAQYHGVKIYAIGVGAEEVIVEGYFGQRRVNPSRDLDEDMLRNLANSTGGEYFRARSTSELEQIYQRLDEFEPIQAESQQRRPQTALFFWPLGLAWAMMLLAGLLPWLLRSFRPAAGARHE</sequence>
<dbReference type="PANTHER" id="PTHR22550:SF18">
    <property type="entry name" value="VWFA DOMAIN-CONTAINING PROTEIN"/>
    <property type="match status" value="1"/>
</dbReference>
<dbReference type="RefSeq" id="WP_369743688.1">
    <property type="nucleotide sequence ID" value="NZ_CP165718.1"/>
</dbReference>
<protein>
    <submittedName>
        <fullName evidence="3">VWA domain-containing protein</fullName>
    </submittedName>
</protein>
<evidence type="ECO:0000313" key="3">
    <source>
        <dbReference type="EMBL" id="XDV10312.1"/>
    </source>
</evidence>
<reference evidence="3" key="1">
    <citation type="submission" date="2024-07" db="EMBL/GenBank/DDBJ databases">
        <title>Whole genome sequence of bacterial strains from algal surface.</title>
        <authorList>
            <person name="Kumar P."/>
        </authorList>
    </citation>
    <scope>NUCLEOTIDE SEQUENCE</scope>
    <source>
        <strain evidence="3">PP-1MA</strain>
    </source>
</reference>
<feature type="transmembrane region" description="Helical" evidence="1">
    <location>
        <begin position="301"/>
        <end position="323"/>
    </location>
</feature>
<gene>
    <name evidence="3" type="ORF">AB8S08_03705</name>
</gene>
<dbReference type="InterPro" id="IPR050768">
    <property type="entry name" value="UPF0353/GerABKA_families"/>
</dbReference>
<dbReference type="InterPro" id="IPR002035">
    <property type="entry name" value="VWF_A"/>
</dbReference>
<name>A0AB39XB60_9GAMM</name>
<dbReference type="EMBL" id="CP165718">
    <property type="protein sequence ID" value="XDV10312.1"/>
    <property type="molecule type" value="Genomic_DNA"/>
</dbReference>